<dbReference type="PANTHER" id="PTHR46177:SF1">
    <property type="entry name" value="INTEGRASE CATALYTIC DOMAIN-CONTAINING PROTEIN"/>
    <property type="match status" value="1"/>
</dbReference>
<accession>A0A9P7JUM7</accession>
<protein>
    <submittedName>
        <fullName evidence="1">Uncharacterized protein</fullName>
    </submittedName>
</protein>
<evidence type="ECO:0000313" key="2">
    <source>
        <dbReference type="Proteomes" id="UP000823399"/>
    </source>
</evidence>
<dbReference type="GeneID" id="64695877"/>
<sequence length="395" mass="45424">MTMHKTSLMYPKAGIQEVISLLFHERDISVPRSVVSLYFAVYEPELIRERKARSLKRRRFWAAGVNDLFAVDQHDKWLRFGLGLHTGIELFSGCIMWIHVWHSNRNPQLILSYYLDTIEELGRSSFISYMPLITQSDPGTENFGIANAQTLLRFEMLLDHGVNEDWYDIGNTLQNMVFRWVFIPWLQQELDAYRDRINNTAKRRDRNKADFKVIIDRDGVNRVRELYIKPSHPVFNIVPPTLGNFIQDCYGRMGSPEVTCSTVWMVYRNLLSALQLADNVPPSLLPNEADEDSALPLLEGCSDLPFWEEPNGPYYMGGVGSGLGLGMEYYFCSIWLLIDVREDTSHHSELDALADADEPNVPLLHGPIEQSDFDHTGLVIWDFSDNESIEAADEW</sequence>
<proteinExistence type="predicted"/>
<dbReference type="PANTHER" id="PTHR46177">
    <property type="entry name" value="INTEGRASE CATALYTIC DOMAIN-CONTAINING PROTEIN"/>
    <property type="match status" value="1"/>
</dbReference>
<comment type="caution">
    <text evidence="1">The sequence shown here is derived from an EMBL/GenBank/DDBJ whole genome shotgun (WGS) entry which is preliminary data.</text>
</comment>
<organism evidence="1 2">
    <name type="scientific">Suillus discolor</name>
    <dbReference type="NCBI Taxonomy" id="1912936"/>
    <lineage>
        <taxon>Eukaryota</taxon>
        <taxon>Fungi</taxon>
        <taxon>Dikarya</taxon>
        <taxon>Basidiomycota</taxon>
        <taxon>Agaricomycotina</taxon>
        <taxon>Agaricomycetes</taxon>
        <taxon>Agaricomycetidae</taxon>
        <taxon>Boletales</taxon>
        <taxon>Suillineae</taxon>
        <taxon>Suillaceae</taxon>
        <taxon>Suillus</taxon>
    </lineage>
</organism>
<name>A0A9P7JUM7_9AGAM</name>
<keyword evidence="2" id="KW-1185">Reference proteome</keyword>
<dbReference type="AlphaFoldDB" id="A0A9P7JUM7"/>
<dbReference type="OrthoDB" id="5946233at2759"/>
<reference evidence="1" key="1">
    <citation type="journal article" date="2020" name="New Phytol.">
        <title>Comparative genomics reveals dynamic genome evolution in host specialist ectomycorrhizal fungi.</title>
        <authorList>
            <person name="Lofgren L.A."/>
            <person name="Nguyen N.H."/>
            <person name="Vilgalys R."/>
            <person name="Ruytinx J."/>
            <person name="Liao H.L."/>
            <person name="Branco S."/>
            <person name="Kuo A."/>
            <person name="LaButti K."/>
            <person name="Lipzen A."/>
            <person name="Andreopoulos W."/>
            <person name="Pangilinan J."/>
            <person name="Riley R."/>
            <person name="Hundley H."/>
            <person name="Na H."/>
            <person name="Barry K."/>
            <person name="Grigoriev I.V."/>
            <person name="Stajich J.E."/>
            <person name="Kennedy P.G."/>
        </authorList>
    </citation>
    <scope>NUCLEOTIDE SEQUENCE</scope>
    <source>
        <strain evidence="1">FC423</strain>
    </source>
</reference>
<dbReference type="RefSeq" id="XP_041293351.1">
    <property type="nucleotide sequence ID" value="XM_041433618.1"/>
</dbReference>
<dbReference type="Proteomes" id="UP000823399">
    <property type="component" value="Unassembled WGS sequence"/>
</dbReference>
<evidence type="ECO:0000313" key="1">
    <source>
        <dbReference type="EMBL" id="KAG2109269.1"/>
    </source>
</evidence>
<gene>
    <name evidence="1" type="ORF">F5147DRAFT_652369</name>
</gene>
<dbReference type="EMBL" id="JABBWM010000024">
    <property type="protein sequence ID" value="KAG2109269.1"/>
    <property type="molecule type" value="Genomic_DNA"/>
</dbReference>